<dbReference type="RefSeq" id="WP_159267912.1">
    <property type="nucleotide sequence ID" value="NZ_CACSIK010000001.1"/>
</dbReference>
<proteinExistence type="predicted"/>
<dbReference type="OrthoDB" id="5740397at2"/>
<dbReference type="EMBL" id="CACSIM010000005">
    <property type="protein sequence ID" value="CAA0114808.1"/>
    <property type="molecule type" value="Genomic_DNA"/>
</dbReference>
<dbReference type="Proteomes" id="UP000435877">
    <property type="component" value="Unassembled WGS sequence"/>
</dbReference>
<evidence type="ECO:0000313" key="1">
    <source>
        <dbReference type="EMBL" id="CAA0087414.1"/>
    </source>
</evidence>
<sequence>MAYFKILVLTSVLALDNIAIAERDSSTTAQVLRAAWSSWSHDIKPKTDKAWPELRKIDARFKIEARPQLNLQKGGSLVFTLSPAGMSLRSTF</sequence>
<accession>A0A5S9QBU1</accession>
<dbReference type="EMBL" id="CACSIK010000001">
    <property type="protein sequence ID" value="CAA0087414.1"/>
    <property type="molecule type" value="Genomic_DNA"/>
</dbReference>
<dbReference type="AlphaFoldDB" id="A0A5S9QBU1"/>
<dbReference type="Proteomes" id="UP000439591">
    <property type="component" value="Unassembled WGS sequence"/>
</dbReference>
<organism evidence="2 4">
    <name type="scientific">Zhongshania aliphaticivorans</name>
    <dbReference type="NCBI Taxonomy" id="1470434"/>
    <lineage>
        <taxon>Bacteria</taxon>
        <taxon>Pseudomonadati</taxon>
        <taxon>Pseudomonadota</taxon>
        <taxon>Gammaproteobacteria</taxon>
        <taxon>Cellvibrionales</taxon>
        <taxon>Spongiibacteraceae</taxon>
        <taxon>Zhongshania</taxon>
    </lineage>
</organism>
<keyword evidence="3" id="KW-1185">Reference proteome</keyword>
<evidence type="ECO:0000313" key="3">
    <source>
        <dbReference type="Proteomes" id="UP000435877"/>
    </source>
</evidence>
<protein>
    <submittedName>
        <fullName evidence="2">Uncharacterized protein</fullName>
    </submittedName>
</protein>
<name>A0A5S9QBU1_9GAMM</name>
<gene>
    <name evidence="1" type="ORF">IHBHHGIJ_01305</name>
    <name evidence="2" type="ORF">KFEGEMFD_03045</name>
</gene>
<evidence type="ECO:0000313" key="2">
    <source>
        <dbReference type="EMBL" id="CAA0114808.1"/>
    </source>
</evidence>
<evidence type="ECO:0000313" key="4">
    <source>
        <dbReference type="Proteomes" id="UP000439591"/>
    </source>
</evidence>
<reference evidence="3 4" key="1">
    <citation type="submission" date="2019-11" db="EMBL/GenBank/DDBJ databases">
        <authorList>
            <person name="Holert J."/>
        </authorList>
    </citation>
    <scope>NUCLEOTIDE SEQUENCE [LARGE SCALE GENOMIC DNA]</scope>
    <source>
        <strain evidence="2">BC3_2A</strain>
        <strain evidence="1">SB11_1A</strain>
    </source>
</reference>